<organism evidence="2 3">
    <name type="scientific">Bizionia arctica</name>
    <dbReference type="NCBI Taxonomy" id="1495645"/>
    <lineage>
        <taxon>Bacteria</taxon>
        <taxon>Pseudomonadati</taxon>
        <taxon>Bacteroidota</taxon>
        <taxon>Flavobacteriia</taxon>
        <taxon>Flavobacteriales</taxon>
        <taxon>Flavobacteriaceae</taxon>
        <taxon>Bizionia</taxon>
    </lineage>
</organism>
<sequence>MNLKQIVKYGVLIFGAIILIGFVLKGNISHEQFDSEKWKNWTELENDYLLRWNMMNSLQSAYELKGKTKTEIIELLGYPEFETIGNSIGFCLDSPHFEKCEKQLIFQFDETNTIIDLKVYDMDQ</sequence>
<comment type="caution">
    <text evidence="2">The sequence shown here is derived from an EMBL/GenBank/DDBJ whole genome shotgun (WGS) entry which is preliminary data.</text>
</comment>
<dbReference type="EMBL" id="BMFQ01000007">
    <property type="protein sequence ID" value="GGG60582.1"/>
    <property type="molecule type" value="Genomic_DNA"/>
</dbReference>
<reference evidence="2" key="2">
    <citation type="submission" date="2020-09" db="EMBL/GenBank/DDBJ databases">
        <authorList>
            <person name="Sun Q."/>
            <person name="Zhou Y."/>
        </authorList>
    </citation>
    <scope>NUCLEOTIDE SEQUENCE</scope>
    <source>
        <strain evidence="2">CGMCC 1.12751</strain>
    </source>
</reference>
<proteinExistence type="predicted"/>
<keyword evidence="1" id="KW-0812">Transmembrane</keyword>
<name>A0A917GYJ8_9FLAO</name>
<evidence type="ECO:0000313" key="2">
    <source>
        <dbReference type="EMBL" id="GGG60582.1"/>
    </source>
</evidence>
<dbReference type="AlphaFoldDB" id="A0A917GYJ8"/>
<evidence type="ECO:0000313" key="3">
    <source>
        <dbReference type="Proteomes" id="UP000625976"/>
    </source>
</evidence>
<accession>A0A917GYJ8</accession>
<protein>
    <submittedName>
        <fullName evidence="2">Uncharacterized protein</fullName>
    </submittedName>
</protein>
<reference evidence="2" key="1">
    <citation type="journal article" date="2014" name="Int. J. Syst. Evol. Microbiol.">
        <title>Complete genome sequence of Corynebacterium casei LMG S-19264T (=DSM 44701T), isolated from a smear-ripened cheese.</title>
        <authorList>
            <consortium name="US DOE Joint Genome Institute (JGI-PGF)"/>
            <person name="Walter F."/>
            <person name="Albersmeier A."/>
            <person name="Kalinowski J."/>
            <person name="Ruckert C."/>
        </authorList>
    </citation>
    <scope>NUCLEOTIDE SEQUENCE</scope>
    <source>
        <strain evidence="2">CGMCC 1.12751</strain>
    </source>
</reference>
<feature type="transmembrane region" description="Helical" evidence="1">
    <location>
        <begin position="6"/>
        <end position="24"/>
    </location>
</feature>
<keyword evidence="3" id="KW-1185">Reference proteome</keyword>
<evidence type="ECO:0000256" key="1">
    <source>
        <dbReference type="SAM" id="Phobius"/>
    </source>
</evidence>
<keyword evidence="1" id="KW-1133">Transmembrane helix</keyword>
<gene>
    <name evidence="2" type="ORF">GCM10010976_34180</name>
</gene>
<dbReference type="Proteomes" id="UP000625976">
    <property type="component" value="Unassembled WGS sequence"/>
</dbReference>
<dbReference type="RefSeq" id="WP_188467149.1">
    <property type="nucleotide sequence ID" value="NZ_BMFQ01000007.1"/>
</dbReference>
<keyword evidence="1" id="KW-0472">Membrane</keyword>